<keyword evidence="7" id="KW-0863">Zinc-finger</keyword>
<evidence type="ECO:0000256" key="9">
    <source>
        <dbReference type="ARBA" id="ARBA00023163"/>
    </source>
</evidence>
<evidence type="ECO:0000256" key="8">
    <source>
        <dbReference type="ARBA" id="ARBA00022833"/>
    </source>
</evidence>
<evidence type="ECO:0000259" key="10">
    <source>
        <dbReference type="PROSITE" id="PS50880"/>
    </source>
</evidence>
<keyword evidence="5" id="KW-0235">DNA replication</keyword>
<evidence type="ECO:0000313" key="12">
    <source>
        <dbReference type="Proteomes" id="UP000263517"/>
    </source>
</evidence>
<accession>A0A350PA73</accession>
<dbReference type="GO" id="GO:0008270">
    <property type="term" value="F:zinc ion binding"/>
    <property type="evidence" value="ECO:0007669"/>
    <property type="project" value="UniProtKB-KW"/>
</dbReference>
<gene>
    <name evidence="11" type="ORF">DCW74_20930</name>
</gene>
<evidence type="ECO:0000256" key="4">
    <source>
        <dbReference type="ARBA" id="ARBA00022695"/>
    </source>
</evidence>
<keyword evidence="1" id="KW-0240">DNA-directed RNA polymerase</keyword>
<dbReference type="Gene3D" id="3.90.580.10">
    <property type="entry name" value="Zinc finger, CHC2-type domain"/>
    <property type="match status" value="1"/>
</dbReference>
<dbReference type="PANTHER" id="PTHR30313">
    <property type="entry name" value="DNA PRIMASE"/>
    <property type="match status" value="1"/>
</dbReference>
<dbReference type="InterPro" id="IPR006171">
    <property type="entry name" value="TOPRIM_dom"/>
</dbReference>
<organism evidence="11 12">
    <name type="scientific">Alteromonas australica</name>
    <dbReference type="NCBI Taxonomy" id="589873"/>
    <lineage>
        <taxon>Bacteria</taxon>
        <taxon>Pseudomonadati</taxon>
        <taxon>Pseudomonadota</taxon>
        <taxon>Gammaproteobacteria</taxon>
        <taxon>Alteromonadales</taxon>
        <taxon>Alteromonadaceae</taxon>
        <taxon>Alteromonas/Salinimonas group</taxon>
        <taxon>Alteromonas</taxon>
    </lineage>
</organism>
<evidence type="ECO:0000256" key="6">
    <source>
        <dbReference type="ARBA" id="ARBA00022723"/>
    </source>
</evidence>
<comment type="caution">
    <text evidence="11">The sequence shown here is derived from an EMBL/GenBank/DDBJ whole genome shotgun (WGS) entry which is preliminary data.</text>
</comment>
<dbReference type="CDD" id="cd03364">
    <property type="entry name" value="TOPRIM_DnaG_primases"/>
    <property type="match status" value="1"/>
</dbReference>
<dbReference type="GO" id="GO:0003677">
    <property type="term" value="F:DNA binding"/>
    <property type="evidence" value="ECO:0007669"/>
    <property type="project" value="InterPro"/>
</dbReference>
<dbReference type="InterPro" id="IPR037068">
    <property type="entry name" value="DNA_primase_core_N_sf"/>
</dbReference>
<dbReference type="AlphaFoldDB" id="A0A350PA73"/>
<sequence length="518" mass="58205">MAITQASLQAIKAAPLSTVVEALGGKLKRVGHEFVTQCLWHEDTNPSLTINDQKGFCFCHVCREGGDILDYVQKRNGMNMRDAAEVVASIHGIVLETNDEDSEQAKLRRIEISKNLAKVEKTQEIFRNNWKSPEAEPFRAIWTGRFLTTEASREFEIGYSFSGEFASRITIPIRDYKGRLVGWTGRATKKDQLAKYKNSADSNIFHKKMLIFNEPRGLEAAREAGCLVFVEGHLDVISMWQAGIRNAVAMQGTGAPDASTLKRLARSVKNFVLCFDGDAGGQKAAEQFISVAGPMASAGDININIVTLPDGKDPDEIIRDGEDLYSYIAAAPSWLDWIIDTWASSLDKENASMITEVERRLRQLIDKLQSKALRAHYIDKASRILAKSDKEAEKISKQWGNSEIQQKAKTWTPRSPHDVRLAAERRLIRIYIHRPEKREELRPLVENISNPALIWLWERLKDLEGLSTIDLTPHSVMAVVAVSEPHYMQQLRTLIRPNVPIDDDEGVLLHLRGILDAG</sequence>
<dbReference type="Pfam" id="PF01807">
    <property type="entry name" value="Zn_ribbon_DnaG"/>
    <property type="match status" value="1"/>
</dbReference>
<feature type="domain" description="Toprim" evidence="10">
    <location>
        <begin position="225"/>
        <end position="307"/>
    </location>
</feature>
<evidence type="ECO:0000313" key="11">
    <source>
        <dbReference type="EMBL" id="HAW78190.1"/>
    </source>
</evidence>
<dbReference type="SMART" id="SM00400">
    <property type="entry name" value="ZnF_CHCC"/>
    <property type="match status" value="1"/>
</dbReference>
<dbReference type="InterPro" id="IPR036977">
    <property type="entry name" value="DNA_primase_Znf_CHC2"/>
</dbReference>
<reference evidence="11 12" key="1">
    <citation type="journal article" date="2018" name="Nat. Biotechnol.">
        <title>A standardized bacterial taxonomy based on genome phylogeny substantially revises the tree of life.</title>
        <authorList>
            <person name="Parks D.H."/>
            <person name="Chuvochina M."/>
            <person name="Waite D.W."/>
            <person name="Rinke C."/>
            <person name="Skarshewski A."/>
            <person name="Chaumeil P.A."/>
            <person name="Hugenholtz P."/>
        </authorList>
    </citation>
    <scope>NUCLEOTIDE SEQUENCE [LARGE SCALE GENOMIC DNA]</scope>
    <source>
        <strain evidence="11">UBA11978</strain>
    </source>
</reference>
<dbReference type="Pfam" id="PF13155">
    <property type="entry name" value="Toprim_2"/>
    <property type="match status" value="1"/>
</dbReference>
<keyword evidence="2" id="KW-0639">Primosome</keyword>
<dbReference type="SMART" id="SM00493">
    <property type="entry name" value="TOPRIM"/>
    <property type="match status" value="1"/>
</dbReference>
<dbReference type="Proteomes" id="UP000263517">
    <property type="component" value="Unassembled WGS sequence"/>
</dbReference>
<proteinExistence type="predicted"/>
<protein>
    <recommendedName>
        <fullName evidence="10">Toprim domain-containing protein</fullName>
    </recommendedName>
</protein>
<dbReference type="Gene3D" id="3.40.1360.10">
    <property type="match status" value="1"/>
</dbReference>
<dbReference type="GO" id="GO:0006269">
    <property type="term" value="P:DNA replication, synthesis of primer"/>
    <property type="evidence" value="ECO:0007669"/>
    <property type="project" value="UniProtKB-KW"/>
</dbReference>
<keyword evidence="9" id="KW-0804">Transcription</keyword>
<dbReference type="SUPFAM" id="SSF56731">
    <property type="entry name" value="DNA primase core"/>
    <property type="match status" value="1"/>
</dbReference>
<dbReference type="GO" id="GO:0003899">
    <property type="term" value="F:DNA-directed RNA polymerase activity"/>
    <property type="evidence" value="ECO:0007669"/>
    <property type="project" value="InterPro"/>
</dbReference>
<dbReference type="Pfam" id="PF08275">
    <property type="entry name" value="DNAG_N"/>
    <property type="match status" value="1"/>
</dbReference>
<dbReference type="PANTHER" id="PTHR30313:SF2">
    <property type="entry name" value="DNA PRIMASE"/>
    <property type="match status" value="1"/>
</dbReference>
<dbReference type="EMBL" id="DNAN01000732">
    <property type="protein sequence ID" value="HAW78190.1"/>
    <property type="molecule type" value="Genomic_DNA"/>
</dbReference>
<dbReference type="InterPro" id="IPR034151">
    <property type="entry name" value="TOPRIM_DnaG_bac"/>
</dbReference>
<dbReference type="GO" id="GO:0005737">
    <property type="term" value="C:cytoplasm"/>
    <property type="evidence" value="ECO:0007669"/>
    <property type="project" value="TreeGrafter"/>
</dbReference>
<keyword evidence="6" id="KW-0479">Metal-binding</keyword>
<evidence type="ECO:0000256" key="7">
    <source>
        <dbReference type="ARBA" id="ARBA00022771"/>
    </source>
</evidence>
<evidence type="ECO:0000256" key="5">
    <source>
        <dbReference type="ARBA" id="ARBA00022705"/>
    </source>
</evidence>
<keyword evidence="3" id="KW-0808">Transferase</keyword>
<evidence type="ECO:0000256" key="3">
    <source>
        <dbReference type="ARBA" id="ARBA00022679"/>
    </source>
</evidence>
<dbReference type="InterPro" id="IPR013264">
    <property type="entry name" value="DNAG_N"/>
</dbReference>
<dbReference type="Gene3D" id="3.90.980.10">
    <property type="entry name" value="DNA primase, catalytic core, N-terminal domain"/>
    <property type="match status" value="1"/>
</dbReference>
<keyword evidence="4" id="KW-0548">Nucleotidyltransferase</keyword>
<keyword evidence="8" id="KW-0862">Zinc</keyword>
<dbReference type="InterPro" id="IPR050219">
    <property type="entry name" value="DnaG_primase"/>
</dbReference>
<dbReference type="GO" id="GO:0000428">
    <property type="term" value="C:DNA-directed RNA polymerase complex"/>
    <property type="evidence" value="ECO:0007669"/>
    <property type="project" value="UniProtKB-KW"/>
</dbReference>
<evidence type="ECO:0000256" key="1">
    <source>
        <dbReference type="ARBA" id="ARBA00022478"/>
    </source>
</evidence>
<dbReference type="InterPro" id="IPR002694">
    <property type="entry name" value="Znf_CHC2"/>
</dbReference>
<name>A0A350PA73_9ALTE</name>
<dbReference type="PROSITE" id="PS50880">
    <property type="entry name" value="TOPRIM"/>
    <property type="match status" value="1"/>
</dbReference>
<evidence type="ECO:0000256" key="2">
    <source>
        <dbReference type="ARBA" id="ARBA00022515"/>
    </source>
</evidence>
<dbReference type="SUPFAM" id="SSF57783">
    <property type="entry name" value="Zinc beta-ribbon"/>
    <property type="match status" value="1"/>
</dbReference>
<dbReference type="GO" id="GO:1990077">
    <property type="term" value="C:primosome complex"/>
    <property type="evidence" value="ECO:0007669"/>
    <property type="project" value="UniProtKB-KW"/>
</dbReference>